<dbReference type="InterPro" id="IPR001173">
    <property type="entry name" value="Glyco_trans_2-like"/>
</dbReference>
<feature type="domain" description="Glycosyltransferase 2-like" evidence="1">
    <location>
        <begin position="6"/>
        <end position="107"/>
    </location>
</feature>
<organism evidence="2 3">
    <name type="scientific">Halorubrum ezzemoulense</name>
    <name type="common">Halorubrum chaoviator</name>
    <dbReference type="NCBI Taxonomy" id="337243"/>
    <lineage>
        <taxon>Archaea</taxon>
        <taxon>Methanobacteriati</taxon>
        <taxon>Methanobacteriota</taxon>
        <taxon>Stenosarchaea group</taxon>
        <taxon>Halobacteria</taxon>
        <taxon>Halobacteriales</taxon>
        <taxon>Haloferacaceae</taxon>
        <taxon>Halorubrum</taxon>
    </lineage>
</organism>
<accession>A0ABT4Z7A1</accession>
<dbReference type="PANTHER" id="PTHR43685">
    <property type="entry name" value="GLYCOSYLTRANSFERASE"/>
    <property type="match status" value="1"/>
</dbReference>
<evidence type="ECO:0000313" key="2">
    <source>
        <dbReference type="EMBL" id="MDB2294062.1"/>
    </source>
</evidence>
<dbReference type="Pfam" id="PF00535">
    <property type="entry name" value="Glycos_transf_2"/>
    <property type="match status" value="1"/>
</dbReference>
<gene>
    <name evidence="2" type="ORF">PM085_17700</name>
</gene>
<proteinExistence type="predicted"/>
<sequence length="322" mass="36685">MNPLVSVIITTYDRPKMCKRAVESALCQTYENLEIILVEDGTETDIKEWVVTKYPEVQYIRHETNKGLAAARNTGLEKSTGEYIAYLDDDDAWKATRIEKQISRLEQLSSNERNNVGVVYCGTEHRTPGGDVISTSYPENSGNLRESIQEIGASTISSSFLFNRECLINVGGFDESLSSSIDHDIWMSLAVRDYHALTVDEPLVIAFQSEDENMMSNTQTRITGVEQYVKKWIPTYQDWYGVEEGNVYGERYFARVIARLVGEKTANGDFSEAWFAIQSIYRFSKQYPYNTRVITSQIVRSVVTQKFPEPVVDILRSLKNQV</sequence>
<name>A0ABT4Z7A1_HALEZ</name>
<comment type="caution">
    <text evidence="2">The sequence shown here is derived from an EMBL/GenBank/DDBJ whole genome shotgun (WGS) entry which is preliminary data.</text>
</comment>
<dbReference type="PANTHER" id="PTHR43685:SF2">
    <property type="entry name" value="GLYCOSYLTRANSFERASE 2-LIKE DOMAIN-CONTAINING PROTEIN"/>
    <property type="match status" value="1"/>
</dbReference>
<keyword evidence="3" id="KW-1185">Reference proteome</keyword>
<dbReference type="InterPro" id="IPR029044">
    <property type="entry name" value="Nucleotide-diphossugar_trans"/>
</dbReference>
<evidence type="ECO:0000259" key="1">
    <source>
        <dbReference type="Pfam" id="PF00535"/>
    </source>
</evidence>
<evidence type="ECO:0000313" key="3">
    <source>
        <dbReference type="Proteomes" id="UP001210528"/>
    </source>
</evidence>
<dbReference type="InterPro" id="IPR050834">
    <property type="entry name" value="Glycosyltransf_2"/>
</dbReference>
<dbReference type="Gene3D" id="3.90.550.10">
    <property type="entry name" value="Spore Coat Polysaccharide Biosynthesis Protein SpsA, Chain A"/>
    <property type="match status" value="1"/>
</dbReference>
<dbReference type="Proteomes" id="UP001210528">
    <property type="component" value="Unassembled WGS sequence"/>
</dbReference>
<reference evidence="2 3" key="1">
    <citation type="submission" date="2023-01" db="EMBL/GenBank/DDBJ databases">
        <title>Halorubrum ezzemoulense from Santa Pola, Spain.</title>
        <authorList>
            <person name="Feng Y."/>
            <person name="Louyakis A.S."/>
            <person name="Gogarten J.P."/>
        </authorList>
    </citation>
    <scope>NUCLEOTIDE SEQUENCE [LARGE SCALE GENOMIC DNA]</scope>
    <source>
        <strain evidence="2 3">AMM015</strain>
    </source>
</reference>
<protein>
    <submittedName>
        <fullName evidence="2">Glycosyltransferase family 2 protein</fullName>
    </submittedName>
</protein>
<dbReference type="RefSeq" id="WP_271970575.1">
    <property type="nucleotide sequence ID" value="NZ_JAQLUK010000050.1"/>
</dbReference>
<dbReference type="SUPFAM" id="SSF53448">
    <property type="entry name" value="Nucleotide-diphospho-sugar transferases"/>
    <property type="match status" value="1"/>
</dbReference>
<dbReference type="CDD" id="cd00761">
    <property type="entry name" value="Glyco_tranf_GTA_type"/>
    <property type="match status" value="1"/>
</dbReference>
<dbReference type="EMBL" id="JAQLUK010000050">
    <property type="protein sequence ID" value="MDB2294062.1"/>
    <property type="molecule type" value="Genomic_DNA"/>
</dbReference>